<dbReference type="CDD" id="cd01421">
    <property type="entry name" value="IMPCH"/>
    <property type="match status" value="1"/>
</dbReference>
<organism evidence="12 13">
    <name type="scientific">Ostreibacterium oceani</name>
    <dbReference type="NCBI Taxonomy" id="2654998"/>
    <lineage>
        <taxon>Bacteria</taxon>
        <taxon>Pseudomonadati</taxon>
        <taxon>Pseudomonadota</taxon>
        <taxon>Gammaproteobacteria</taxon>
        <taxon>Cardiobacteriales</taxon>
        <taxon>Ostreibacteriaceae</taxon>
        <taxon>Ostreibacterium</taxon>
    </lineage>
</organism>
<evidence type="ECO:0000313" key="13">
    <source>
        <dbReference type="Proteomes" id="UP000471298"/>
    </source>
</evidence>
<dbReference type="PROSITE" id="PS51855">
    <property type="entry name" value="MGS"/>
    <property type="match status" value="1"/>
</dbReference>
<dbReference type="SMART" id="SM00798">
    <property type="entry name" value="AICARFT_IMPCHas"/>
    <property type="match status" value="1"/>
</dbReference>
<evidence type="ECO:0000256" key="3">
    <source>
        <dbReference type="ARBA" id="ARBA00007667"/>
    </source>
</evidence>
<dbReference type="Gene3D" id="3.40.140.20">
    <property type="match status" value="2"/>
</dbReference>
<protein>
    <recommendedName>
        <fullName evidence="10">Bifunctional purine biosynthesis protein PurH</fullName>
    </recommendedName>
    <domain>
        <recommendedName>
            <fullName evidence="10">Phosphoribosylaminoimidazolecarboxamide formyltransferase</fullName>
            <ecNumber evidence="10">2.1.2.3</ecNumber>
        </recommendedName>
        <alternativeName>
            <fullName evidence="10">AICAR transformylase</fullName>
        </alternativeName>
    </domain>
    <domain>
        <recommendedName>
            <fullName evidence="10">IMP cyclohydrolase</fullName>
            <ecNumber evidence="10">3.5.4.10</ecNumber>
        </recommendedName>
        <alternativeName>
            <fullName evidence="10">ATIC</fullName>
        </alternativeName>
        <alternativeName>
            <fullName evidence="10">IMP synthase</fullName>
        </alternativeName>
        <alternativeName>
            <fullName evidence="10">Inosinicase</fullName>
        </alternativeName>
    </domain>
</protein>
<keyword evidence="6 10" id="KW-0378">Hydrolase</keyword>
<comment type="caution">
    <text evidence="12">The sequence shown here is derived from an EMBL/GenBank/DDBJ whole genome shotgun (WGS) entry which is preliminary data.</text>
</comment>
<dbReference type="InterPro" id="IPR024051">
    <property type="entry name" value="AICAR_Tfase_dup_dom_sf"/>
</dbReference>
<keyword evidence="7 10" id="KW-0511">Multifunctional enzyme</keyword>
<name>A0A6N7EXI1_9GAMM</name>
<dbReference type="HAMAP" id="MF_00139">
    <property type="entry name" value="PurH"/>
    <property type="match status" value="1"/>
</dbReference>
<dbReference type="Pfam" id="PF01808">
    <property type="entry name" value="AICARFT_IMPCHas"/>
    <property type="match status" value="1"/>
</dbReference>
<gene>
    <name evidence="10 12" type="primary">purH</name>
    <name evidence="12" type="ORF">GCU85_00325</name>
</gene>
<dbReference type="GO" id="GO:0006189">
    <property type="term" value="P:'de novo' IMP biosynthetic process"/>
    <property type="evidence" value="ECO:0007669"/>
    <property type="project" value="UniProtKB-UniRule"/>
</dbReference>
<dbReference type="Proteomes" id="UP000471298">
    <property type="component" value="Unassembled WGS sequence"/>
</dbReference>
<evidence type="ECO:0000256" key="5">
    <source>
        <dbReference type="ARBA" id="ARBA00022755"/>
    </source>
</evidence>
<comment type="catalytic activity">
    <reaction evidence="9 10">
        <text>IMP + H2O = 5-formamido-1-(5-phospho-D-ribosyl)imidazole-4-carboxamide</text>
        <dbReference type="Rhea" id="RHEA:18445"/>
        <dbReference type="ChEBI" id="CHEBI:15377"/>
        <dbReference type="ChEBI" id="CHEBI:58053"/>
        <dbReference type="ChEBI" id="CHEBI:58467"/>
        <dbReference type="EC" id="3.5.4.10"/>
    </reaction>
</comment>
<reference evidence="12 13" key="1">
    <citation type="submission" date="2019-10" db="EMBL/GenBank/DDBJ databases">
        <title>Cardiobacteriales fam. a chemoheterotrophic member of the order Cardiobacteriales, and proposal of Cardiobacteriales fam. nov.</title>
        <authorList>
            <person name="Wang C."/>
        </authorList>
    </citation>
    <scope>NUCLEOTIDE SEQUENCE [LARGE SCALE GENOMIC DNA]</scope>
    <source>
        <strain evidence="12 13">ML27</strain>
    </source>
</reference>
<dbReference type="PIRSF" id="PIRSF000414">
    <property type="entry name" value="AICARFT_IMPCHas"/>
    <property type="match status" value="1"/>
</dbReference>
<keyword evidence="4 10" id="KW-0808">Transferase</keyword>
<comment type="similarity">
    <text evidence="3 10">Belongs to the PurH family.</text>
</comment>
<dbReference type="UniPathway" id="UPA00074">
    <property type="reaction ID" value="UER00133"/>
</dbReference>
<evidence type="ECO:0000256" key="6">
    <source>
        <dbReference type="ARBA" id="ARBA00022801"/>
    </source>
</evidence>
<dbReference type="FunCoup" id="A0A6N7EXI1">
    <property type="interactions" value="473"/>
</dbReference>
<dbReference type="InterPro" id="IPR036914">
    <property type="entry name" value="MGS-like_dom_sf"/>
</dbReference>
<dbReference type="NCBIfam" id="NF002049">
    <property type="entry name" value="PRK00881.1"/>
    <property type="match status" value="1"/>
</dbReference>
<evidence type="ECO:0000256" key="7">
    <source>
        <dbReference type="ARBA" id="ARBA00023268"/>
    </source>
</evidence>
<evidence type="ECO:0000256" key="1">
    <source>
        <dbReference type="ARBA" id="ARBA00004844"/>
    </source>
</evidence>
<evidence type="ECO:0000256" key="2">
    <source>
        <dbReference type="ARBA" id="ARBA00004954"/>
    </source>
</evidence>
<dbReference type="GO" id="GO:0003937">
    <property type="term" value="F:IMP cyclohydrolase activity"/>
    <property type="evidence" value="ECO:0007669"/>
    <property type="project" value="UniProtKB-UniRule"/>
</dbReference>
<dbReference type="PANTHER" id="PTHR11692:SF0">
    <property type="entry name" value="BIFUNCTIONAL PURINE BIOSYNTHESIS PROTEIN ATIC"/>
    <property type="match status" value="1"/>
</dbReference>
<dbReference type="SUPFAM" id="SSF52335">
    <property type="entry name" value="Methylglyoxal synthase-like"/>
    <property type="match status" value="1"/>
</dbReference>
<comment type="pathway">
    <text evidence="2 10">Purine metabolism; IMP biosynthesis via de novo pathway; 5-formamido-1-(5-phospho-D-ribosyl)imidazole-4-carboxamide from 5-amino-1-(5-phospho-D-ribosyl)imidazole-4-carboxamide (10-formyl THF route): step 1/1.</text>
</comment>
<dbReference type="EC" id="2.1.2.3" evidence="10"/>
<dbReference type="GO" id="GO:0004643">
    <property type="term" value="F:phosphoribosylaminoimidazolecarboxamide formyltransferase activity"/>
    <property type="evidence" value="ECO:0007669"/>
    <property type="project" value="UniProtKB-UniRule"/>
</dbReference>
<comment type="pathway">
    <text evidence="1 10">Purine metabolism; IMP biosynthesis via de novo pathway; IMP from 5-formamido-1-(5-phospho-D-ribosyl)imidazole-4-carboxamide: step 1/1.</text>
</comment>
<proteinExistence type="inferred from homology"/>
<keyword evidence="13" id="KW-1185">Reference proteome</keyword>
<dbReference type="AlphaFoldDB" id="A0A6N7EXI1"/>
<dbReference type="SUPFAM" id="SSF53927">
    <property type="entry name" value="Cytidine deaminase-like"/>
    <property type="match status" value="1"/>
</dbReference>
<dbReference type="InterPro" id="IPR016193">
    <property type="entry name" value="Cytidine_deaminase-like"/>
</dbReference>
<comment type="domain">
    <text evidence="10">The IMP cyclohydrolase activity resides in the N-terminal region.</text>
</comment>
<dbReference type="SMART" id="SM00851">
    <property type="entry name" value="MGS"/>
    <property type="match status" value="1"/>
</dbReference>
<evidence type="ECO:0000256" key="10">
    <source>
        <dbReference type="HAMAP-Rule" id="MF_00139"/>
    </source>
</evidence>
<accession>A0A6N7EXI1</accession>
<dbReference type="FunFam" id="3.40.50.1380:FF:000001">
    <property type="entry name" value="Bifunctional purine biosynthesis protein PurH"/>
    <property type="match status" value="1"/>
</dbReference>
<dbReference type="Gene3D" id="3.40.50.1380">
    <property type="entry name" value="Methylglyoxal synthase-like domain"/>
    <property type="match status" value="1"/>
</dbReference>
<comment type="catalytic activity">
    <reaction evidence="8 10">
        <text>(6R)-10-formyltetrahydrofolate + 5-amino-1-(5-phospho-beta-D-ribosyl)imidazole-4-carboxamide = 5-formamido-1-(5-phospho-D-ribosyl)imidazole-4-carboxamide + (6S)-5,6,7,8-tetrahydrofolate</text>
        <dbReference type="Rhea" id="RHEA:22192"/>
        <dbReference type="ChEBI" id="CHEBI:57453"/>
        <dbReference type="ChEBI" id="CHEBI:58467"/>
        <dbReference type="ChEBI" id="CHEBI:58475"/>
        <dbReference type="ChEBI" id="CHEBI:195366"/>
        <dbReference type="EC" id="2.1.2.3"/>
    </reaction>
</comment>
<evidence type="ECO:0000256" key="9">
    <source>
        <dbReference type="ARBA" id="ARBA00050687"/>
    </source>
</evidence>
<sequence length="532" mass="57922">MGQNMEKITIKRAILSVSDKSNLVEFAKALQQMGVEILSTGGTAKLLSSHAIPVTAIEDYTQFPEIMGGRVKTLHPKVHGSLLGRLNQDDTVMAQHGILPTDMLVVNLYPFAATIAEPNCDYATAVENIDIGGPAMLRAGAKNHERVTVITDPSDYSAILQEMQANDNSVSLTTRKQLASKVYAHTAQYDAQIANYLSRQNSHAHHKSENNIDTPTLHIEAFQQKQVLRYGENPHQNASLYVPLGSHEAGIANAQLLQGKPLSYNNLADADAAVAAAYEYDELTCVIVKHANPCGIAEGDTLLDAYESAYRCDPTSAFGGIIAFNRPLDLTTAKTIIKRQFVEVLIAPLVSREALDVLSEKPNIRVLALGEHYEQPKDIQLLHRISGGLLIQSADNLPLSDVDFRVVTNREPTPNELHDLMFAWKAVKHVKSNAIVFAKDKMTVGIGCGQTSRVHSSLIASIKAQEQNLSLQGAVMASDAFFPFRDGLENAAKHGATAVIQPGGGMRDDEVIEAANTHDIAMIFTGVRHFKH</sequence>
<dbReference type="FunFam" id="3.40.140.20:FF:000001">
    <property type="entry name" value="Bifunctional purine biosynthesis protein PurH"/>
    <property type="match status" value="1"/>
</dbReference>
<dbReference type="PANTHER" id="PTHR11692">
    <property type="entry name" value="BIFUNCTIONAL PURINE BIOSYNTHESIS PROTEIN PURH"/>
    <property type="match status" value="1"/>
</dbReference>
<dbReference type="InterPro" id="IPR002695">
    <property type="entry name" value="PurH-like"/>
</dbReference>
<dbReference type="InParanoid" id="A0A6N7EXI1"/>
<dbReference type="InterPro" id="IPR011607">
    <property type="entry name" value="MGS-like_dom"/>
</dbReference>
<evidence type="ECO:0000256" key="8">
    <source>
        <dbReference type="ARBA" id="ARBA00050488"/>
    </source>
</evidence>
<dbReference type="EC" id="3.5.4.10" evidence="10"/>
<keyword evidence="5 10" id="KW-0658">Purine biosynthesis</keyword>
<dbReference type="NCBIfam" id="TIGR00355">
    <property type="entry name" value="purH"/>
    <property type="match status" value="1"/>
</dbReference>
<dbReference type="EMBL" id="WHNW01000001">
    <property type="protein sequence ID" value="MPV85178.1"/>
    <property type="molecule type" value="Genomic_DNA"/>
</dbReference>
<evidence type="ECO:0000259" key="11">
    <source>
        <dbReference type="PROSITE" id="PS51855"/>
    </source>
</evidence>
<feature type="domain" description="MGS-like" evidence="11">
    <location>
        <begin position="3"/>
        <end position="151"/>
    </location>
</feature>
<evidence type="ECO:0000313" key="12">
    <source>
        <dbReference type="EMBL" id="MPV85178.1"/>
    </source>
</evidence>
<dbReference type="GO" id="GO:0005829">
    <property type="term" value="C:cytosol"/>
    <property type="evidence" value="ECO:0007669"/>
    <property type="project" value="TreeGrafter"/>
</dbReference>
<dbReference type="Pfam" id="PF02142">
    <property type="entry name" value="MGS"/>
    <property type="match status" value="1"/>
</dbReference>
<evidence type="ECO:0000256" key="4">
    <source>
        <dbReference type="ARBA" id="ARBA00022679"/>
    </source>
</evidence>
<dbReference type="FunFam" id="3.40.140.20:FF:000002">
    <property type="entry name" value="Bifunctional purine biosynthesis protein PurH"/>
    <property type="match status" value="1"/>
</dbReference>